<organism evidence="3">
    <name type="scientific">marine metagenome</name>
    <dbReference type="NCBI Taxonomy" id="408172"/>
    <lineage>
        <taxon>unclassified sequences</taxon>
        <taxon>metagenomes</taxon>
        <taxon>ecological metagenomes</taxon>
    </lineage>
</organism>
<dbReference type="Gene3D" id="3.40.50.2000">
    <property type="entry name" value="Glycogen Phosphorylase B"/>
    <property type="match status" value="2"/>
</dbReference>
<dbReference type="CDD" id="cd03801">
    <property type="entry name" value="GT4_PimA-like"/>
    <property type="match status" value="1"/>
</dbReference>
<proteinExistence type="predicted"/>
<feature type="non-terminal residue" evidence="3">
    <location>
        <position position="1"/>
    </location>
</feature>
<name>A0A381RK56_9ZZZZ</name>
<protein>
    <recommendedName>
        <fullName evidence="4">Glycosyltransferase subfamily 4-like N-terminal domain-containing protein</fullName>
    </recommendedName>
</protein>
<dbReference type="AlphaFoldDB" id="A0A381RK56"/>
<gene>
    <name evidence="3" type="ORF">METZ01_LOCUS45079</name>
</gene>
<evidence type="ECO:0000259" key="2">
    <source>
        <dbReference type="Pfam" id="PF13439"/>
    </source>
</evidence>
<accession>A0A381RK56</accession>
<dbReference type="InterPro" id="IPR050194">
    <property type="entry name" value="Glycosyltransferase_grp1"/>
</dbReference>
<evidence type="ECO:0000259" key="1">
    <source>
        <dbReference type="Pfam" id="PF00534"/>
    </source>
</evidence>
<evidence type="ECO:0000313" key="3">
    <source>
        <dbReference type="EMBL" id="SUZ92225.1"/>
    </source>
</evidence>
<dbReference type="SUPFAM" id="SSF53756">
    <property type="entry name" value="UDP-Glycosyltransferase/glycogen phosphorylase"/>
    <property type="match status" value="1"/>
</dbReference>
<evidence type="ECO:0008006" key="4">
    <source>
        <dbReference type="Google" id="ProtNLM"/>
    </source>
</evidence>
<dbReference type="InterPro" id="IPR001296">
    <property type="entry name" value="Glyco_trans_1"/>
</dbReference>
<dbReference type="PANTHER" id="PTHR45947:SF3">
    <property type="entry name" value="SULFOQUINOVOSYL TRANSFERASE SQD2"/>
    <property type="match status" value="1"/>
</dbReference>
<dbReference type="Pfam" id="PF00534">
    <property type="entry name" value="Glycos_transf_1"/>
    <property type="match status" value="1"/>
</dbReference>
<sequence length="387" mass="42160">VRVVQGCVRYPPAPGGAETNVAALATGLRERGHEVVVHTSDLWSETPFRRARLPRRVAGVPIRRHTAFSPGGEAHYVLPPGMLPGLLREPADIVHTHSYGYFQNSVAWLRRQLQVTPWVLTPHFHPSWSMWGGNRRRRLRQFYDWLHGSATLRTPDAIISVSQHELKQLRQESGLPLPQATVIPNGIHWSDWAEPPRPEPLRAAYPQLGEQLVLYAGRLATNKGLPHLITALAQLRQTHPGVELLVVGQDMGVGAALDAQASAAGVSLHRLGHLSDELYRSAFAVAEVLALPSEYEAFGIVLLEAAAAGLPAVATRVGGVPEAIIEGETGLLVEYGDATALAAALAQILDDPTGARELGRLGRERARDEFSWASIVARVEQLYLGLL</sequence>
<dbReference type="Pfam" id="PF13439">
    <property type="entry name" value="Glyco_transf_4"/>
    <property type="match status" value="1"/>
</dbReference>
<dbReference type="PANTHER" id="PTHR45947">
    <property type="entry name" value="SULFOQUINOVOSYL TRANSFERASE SQD2"/>
    <property type="match status" value="1"/>
</dbReference>
<dbReference type="InterPro" id="IPR028098">
    <property type="entry name" value="Glyco_trans_4-like_N"/>
</dbReference>
<feature type="domain" description="Glycosyltransferase subfamily 4-like N-terminal" evidence="2">
    <location>
        <begin position="14"/>
        <end position="187"/>
    </location>
</feature>
<dbReference type="GO" id="GO:0016758">
    <property type="term" value="F:hexosyltransferase activity"/>
    <property type="evidence" value="ECO:0007669"/>
    <property type="project" value="TreeGrafter"/>
</dbReference>
<dbReference type="EMBL" id="UINC01002042">
    <property type="protein sequence ID" value="SUZ92225.1"/>
    <property type="molecule type" value="Genomic_DNA"/>
</dbReference>
<feature type="domain" description="Glycosyl transferase family 1" evidence="1">
    <location>
        <begin position="209"/>
        <end position="364"/>
    </location>
</feature>
<reference evidence="3" key="1">
    <citation type="submission" date="2018-05" db="EMBL/GenBank/DDBJ databases">
        <authorList>
            <person name="Lanie J.A."/>
            <person name="Ng W.-L."/>
            <person name="Kazmierczak K.M."/>
            <person name="Andrzejewski T.M."/>
            <person name="Davidsen T.M."/>
            <person name="Wayne K.J."/>
            <person name="Tettelin H."/>
            <person name="Glass J.I."/>
            <person name="Rusch D."/>
            <person name="Podicherti R."/>
            <person name="Tsui H.-C.T."/>
            <person name="Winkler M.E."/>
        </authorList>
    </citation>
    <scope>NUCLEOTIDE SEQUENCE</scope>
</reference>